<proteinExistence type="predicted"/>
<accession>A0AAD4R6H3</accession>
<dbReference type="AlphaFoldDB" id="A0AAD4R6H3"/>
<evidence type="ECO:0000313" key="2">
    <source>
        <dbReference type="Proteomes" id="UP001201812"/>
    </source>
</evidence>
<sequence>MKYRRKVFDMNEKELRIVLACLILDRKFDSLSKSDMQEELVHWLLSRGMSVRHNFLLYQDEDTESNEDNGKQIWLLKGQDQCDCCERNIEPKVAKEVPPPYSTNASPYIPRTRISDHDTLRKNIYVKTPIANSSSKSSLVSSATIVTQPKASDRDKTKFMSATKEKKKSAECCCRTYCVECGRFCVSILSTF</sequence>
<comment type="caution">
    <text evidence="1">The sequence shown here is derived from an EMBL/GenBank/DDBJ whole genome shotgun (WGS) entry which is preliminary data.</text>
</comment>
<protein>
    <submittedName>
        <fullName evidence="1">Uncharacterized protein</fullName>
    </submittedName>
</protein>
<organism evidence="1 2">
    <name type="scientific">Ditylenchus destructor</name>
    <dbReference type="NCBI Taxonomy" id="166010"/>
    <lineage>
        <taxon>Eukaryota</taxon>
        <taxon>Metazoa</taxon>
        <taxon>Ecdysozoa</taxon>
        <taxon>Nematoda</taxon>
        <taxon>Chromadorea</taxon>
        <taxon>Rhabditida</taxon>
        <taxon>Tylenchina</taxon>
        <taxon>Tylenchomorpha</taxon>
        <taxon>Sphaerularioidea</taxon>
        <taxon>Anguinidae</taxon>
        <taxon>Anguininae</taxon>
        <taxon>Ditylenchus</taxon>
    </lineage>
</organism>
<keyword evidence="2" id="KW-1185">Reference proteome</keyword>
<name>A0AAD4R6H3_9BILA</name>
<gene>
    <name evidence="1" type="ORF">DdX_08993</name>
</gene>
<evidence type="ECO:0000313" key="1">
    <source>
        <dbReference type="EMBL" id="KAI1713478.1"/>
    </source>
</evidence>
<dbReference type="Proteomes" id="UP001201812">
    <property type="component" value="Unassembled WGS sequence"/>
</dbReference>
<reference evidence="1" key="1">
    <citation type="submission" date="2022-01" db="EMBL/GenBank/DDBJ databases">
        <title>Genome Sequence Resource for Two Populations of Ditylenchus destructor, the Migratory Endoparasitic Phytonematode.</title>
        <authorList>
            <person name="Zhang H."/>
            <person name="Lin R."/>
            <person name="Xie B."/>
        </authorList>
    </citation>
    <scope>NUCLEOTIDE SEQUENCE</scope>
    <source>
        <strain evidence="1">BazhouSP</strain>
    </source>
</reference>
<dbReference type="EMBL" id="JAKKPZ010000015">
    <property type="protein sequence ID" value="KAI1713478.1"/>
    <property type="molecule type" value="Genomic_DNA"/>
</dbReference>